<proteinExistence type="predicted"/>
<dbReference type="GeneID" id="15613966"/>
<dbReference type="InterPro" id="IPR001370">
    <property type="entry name" value="BIR_rpt"/>
</dbReference>
<accession>A0A916KNX1</accession>
<dbReference type="Pfam" id="PF00653">
    <property type="entry name" value="BIR"/>
    <property type="match status" value="1"/>
</dbReference>
<dbReference type="PANTHER" id="PTHR10044:SF139">
    <property type="entry name" value="DEATH-ASSOCIATED INHIBITOR OF APOPTOSIS 2"/>
    <property type="match status" value="1"/>
</dbReference>
<dbReference type="PROSITE" id="PS50089">
    <property type="entry name" value="ZF_RING_2"/>
    <property type="match status" value="1"/>
</dbReference>
<dbReference type="InterPro" id="IPR013083">
    <property type="entry name" value="Znf_RING/FYVE/PHD"/>
</dbReference>
<dbReference type="SMART" id="SM00238">
    <property type="entry name" value="BIR"/>
    <property type="match status" value="1"/>
</dbReference>
<dbReference type="SUPFAM" id="SSF57924">
    <property type="entry name" value="Inhibitor of apoptosis (IAP) repeat"/>
    <property type="match status" value="2"/>
</dbReference>
<feature type="domain" description="RING-type" evidence="2">
    <location>
        <begin position="209"/>
        <end position="248"/>
    </location>
</feature>
<reference evidence="3" key="1">
    <citation type="journal article" date="2013" name="J. Virol.">
        <title>New Insights into the Evolution of Entomopoxvirinae from the Complete Genome Sequences of Four Entomopoxviruses Infecting Adoxophyes honmai, Choristoneura biennis, Choristoneura rosaceana, and Mythimna separata.</title>
        <authorList>
            <person name="Theze J."/>
            <person name="Takatsuka J."/>
            <person name="Li Z."/>
            <person name="Gallais J."/>
            <person name="Doucet D."/>
            <person name="Arif B."/>
            <person name="Nakai M."/>
            <person name="Herniou E.A."/>
        </authorList>
    </citation>
    <scope>NUCLEOTIDE SEQUENCE</scope>
    <source>
        <strain evidence="3">Tokyo</strain>
    </source>
</reference>
<dbReference type="GO" id="GO:0061630">
    <property type="term" value="F:ubiquitin protein ligase activity"/>
    <property type="evidence" value="ECO:0007669"/>
    <property type="project" value="TreeGrafter"/>
</dbReference>
<keyword evidence="4" id="KW-1185">Reference proteome</keyword>
<dbReference type="PANTHER" id="PTHR10044">
    <property type="entry name" value="INHIBITOR OF APOPTOSIS"/>
    <property type="match status" value="1"/>
</dbReference>
<dbReference type="Gene3D" id="3.30.40.10">
    <property type="entry name" value="Zinc/RING finger domain, C3HC4 (zinc finger)"/>
    <property type="match status" value="1"/>
</dbReference>
<keyword evidence="1" id="KW-0863">Zinc-finger</keyword>
<evidence type="ECO:0000313" key="4">
    <source>
        <dbReference type="Proteomes" id="UP000792575"/>
    </source>
</evidence>
<dbReference type="InterPro" id="IPR001841">
    <property type="entry name" value="Znf_RING"/>
</dbReference>
<dbReference type="Proteomes" id="UP000792575">
    <property type="component" value="Genome"/>
</dbReference>
<dbReference type="OrthoDB" id="9255at10239"/>
<dbReference type="Pfam" id="PF13920">
    <property type="entry name" value="zf-C3HC4_3"/>
    <property type="match status" value="1"/>
</dbReference>
<keyword evidence="1" id="KW-0862">Zinc</keyword>
<dbReference type="CDD" id="cd00022">
    <property type="entry name" value="BIR"/>
    <property type="match status" value="1"/>
</dbReference>
<evidence type="ECO:0000259" key="2">
    <source>
        <dbReference type="PROSITE" id="PS50089"/>
    </source>
</evidence>
<dbReference type="GO" id="GO:0043027">
    <property type="term" value="F:cysteine-type endopeptidase inhibitor activity involved in apoptotic process"/>
    <property type="evidence" value="ECO:0007669"/>
    <property type="project" value="TreeGrafter"/>
</dbReference>
<dbReference type="KEGG" id="vg:15613966"/>
<name>A0A916KNX1_9POXV</name>
<sequence>MESEQLRLDSFINHIEENKILCERAAQIGYYLVENDNKSFIKCAFCNVIIVDWKTNNCIFNEHDYDCVLIKDTLECGNIPIDKNLIIYSNVGVCHSKYILEIDRIKSFSNWPKYMNPRPKELAEAGLFYTNVSDNVKCFCCNVGLNNWKPDDDPWEEHTKFSKFCLYVNIIKDRKYIQYIIDKNKNDKNINFDIPDIELNNTQDNGNPCNICITNDKNSVYIPCGHCYSCAKCSFTLLLMTNKCPICNEKIKNFQKIYYC</sequence>
<dbReference type="RefSeq" id="YP_008003860.1">
    <property type="nucleotide sequence ID" value="NC_021247.1"/>
</dbReference>
<dbReference type="GO" id="GO:0051726">
    <property type="term" value="P:regulation of cell cycle"/>
    <property type="evidence" value="ECO:0007669"/>
    <property type="project" value="TreeGrafter"/>
</dbReference>
<evidence type="ECO:0000313" key="3">
    <source>
        <dbReference type="EMBL" id="CCU55358.1"/>
    </source>
</evidence>
<evidence type="ECO:0000256" key="1">
    <source>
        <dbReference type="PROSITE-ProRule" id="PRU00175"/>
    </source>
</evidence>
<dbReference type="EMBL" id="HF679131">
    <property type="protein sequence ID" value="CCU55358.1"/>
    <property type="molecule type" value="Genomic_DNA"/>
</dbReference>
<dbReference type="GO" id="GO:0008270">
    <property type="term" value="F:zinc ion binding"/>
    <property type="evidence" value="ECO:0007669"/>
    <property type="project" value="UniProtKB-KW"/>
</dbReference>
<gene>
    <name evidence="3" type="ORF">AHEV_037</name>
</gene>
<dbReference type="PROSITE" id="PS50143">
    <property type="entry name" value="BIR_REPEAT_2"/>
    <property type="match status" value="2"/>
</dbReference>
<organism evidence="3 4">
    <name type="scientific">Adoxophyes honmai entomopoxvirus 'L'</name>
    <dbReference type="NCBI Taxonomy" id="1293540"/>
    <lineage>
        <taxon>Viruses</taxon>
        <taxon>Varidnaviria</taxon>
        <taxon>Bamfordvirae</taxon>
        <taxon>Nucleocytoviricota</taxon>
        <taxon>Pokkesviricetes</taxon>
        <taxon>Chitovirales</taxon>
        <taxon>Poxviridae</taxon>
        <taxon>Entomopoxvirinae</taxon>
        <taxon>Betaentomopoxvirus</taxon>
        <taxon>Betaentomopoxvirus ahonmai</taxon>
    </lineage>
</organism>
<keyword evidence="1" id="KW-0479">Metal-binding</keyword>
<dbReference type="GO" id="GO:0031398">
    <property type="term" value="P:positive regulation of protein ubiquitination"/>
    <property type="evidence" value="ECO:0007669"/>
    <property type="project" value="TreeGrafter"/>
</dbReference>
<dbReference type="Gene3D" id="1.10.1170.10">
    <property type="entry name" value="Inhibitor Of Apoptosis Protein (2mihbC-IAP-1), Chain A"/>
    <property type="match status" value="2"/>
</dbReference>
<protein>
    <submittedName>
        <fullName evidence="3">Inhibitor of apoptosis 3</fullName>
    </submittedName>
</protein>
<dbReference type="InterPro" id="IPR050784">
    <property type="entry name" value="IAP"/>
</dbReference>